<evidence type="ECO:0000256" key="2">
    <source>
        <dbReference type="SAM" id="SignalP"/>
    </source>
</evidence>
<feature type="region of interest" description="Disordered" evidence="1">
    <location>
        <begin position="32"/>
        <end position="60"/>
    </location>
</feature>
<feature type="signal peptide" evidence="2">
    <location>
        <begin position="1"/>
        <end position="19"/>
    </location>
</feature>
<proteinExistence type="predicted"/>
<name>A0AAJ6B8T2_9SPHI</name>
<dbReference type="InterPro" id="IPR011050">
    <property type="entry name" value="Pectin_lyase_fold/virulence"/>
</dbReference>
<evidence type="ECO:0000313" key="4">
    <source>
        <dbReference type="Proteomes" id="UP001214530"/>
    </source>
</evidence>
<dbReference type="Proteomes" id="UP001214530">
    <property type="component" value="Chromosome"/>
</dbReference>
<dbReference type="SUPFAM" id="SSF51126">
    <property type="entry name" value="Pectin lyase-like"/>
    <property type="match status" value="1"/>
</dbReference>
<protein>
    <recommendedName>
        <fullName evidence="5">Right-handed parallel beta-helix repeat-containing protein</fullName>
    </recommendedName>
</protein>
<dbReference type="EMBL" id="CP119313">
    <property type="protein sequence ID" value="WEK21214.1"/>
    <property type="molecule type" value="Genomic_DNA"/>
</dbReference>
<dbReference type="AlphaFoldDB" id="A0AAJ6B8T2"/>
<dbReference type="PROSITE" id="PS51257">
    <property type="entry name" value="PROKAR_LIPOPROTEIN"/>
    <property type="match status" value="1"/>
</dbReference>
<sequence>MKKITKMHYILCIAILALAACKKQPLVEPEQTKPGIETPVIPPTQPDPNPNPGTPSFSKTYEVGTGSGNLTIDGSTFTISGATLFKIKAGNYSTITVKNFVQDDANPVYVKNNGLVEITSGQSLFSNLRNVVFSGDGTPGIDKGFLFRDISYRAIKLDENAPINKFTIQYVSFRNIGNNVINLSKNDVYDGTSKSYAESLKFLHLDCDNTGGLLSVDGSISSGRPTGLVKNIEIAYVNFKNAPSVGTIVYMGNAENYDIHHNIVTNINTQTDIHNGIFMMKGNGRFHDNHVSNHQGNSIRAWGFSIGTVPKDILIYNNIIVNSRKYSGFEVQSFDDYIIPGVSTYTNAKVFNNTCGNLNLSRDWQGNVVDVYSLKGGTCDVYNNLAFNLLNSPSGPGNIAGQESGLTPTVSNNLYFNTSKEAGILDENTMKLSSTSPAKGKGKHEALSTVDFYGNVRANSPSIGAVE</sequence>
<feature type="chain" id="PRO_5042563415" description="Right-handed parallel beta-helix repeat-containing protein" evidence="2">
    <location>
        <begin position="20"/>
        <end position="467"/>
    </location>
</feature>
<feature type="compositionally biased region" description="Pro residues" evidence="1">
    <location>
        <begin position="40"/>
        <end position="53"/>
    </location>
</feature>
<reference evidence="3" key="1">
    <citation type="submission" date="2023-03" db="EMBL/GenBank/DDBJ databases">
        <title>Andean soil-derived lignocellulolytic bacterial consortium as a source of novel taxa and putative plastic-active enzymes.</title>
        <authorList>
            <person name="Diaz-Garcia L."/>
            <person name="Chuvochina M."/>
            <person name="Feuerriegel G."/>
            <person name="Bunk B."/>
            <person name="Sproer C."/>
            <person name="Streit W.R."/>
            <person name="Rodriguez L.M."/>
            <person name="Overmann J."/>
            <person name="Jimenez D.J."/>
        </authorList>
    </citation>
    <scope>NUCLEOTIDE SEQUENCE</scope>
    <source>
        <strain evidence="3">MAG 3858</strain>
    </source>
</reference>
<evidence type="ECO:0000256" key="1">
    <source>
        <dbReference type="SAM" id="MobiDB-lite"/>
    </source>
</evidence>
<keyword evidence="2" id="KW-0732">Signal</keyword>
<evidence type="ECO:0008006" key="5">
    <source>
        <dbReference type="Google" id="ProtNLM"/>
    </source>
</evidence>
<organism evidence="3 4">
    <name type="scientific">Candidatus Pedobacter colombiensis</name>
    <dbReference type="NCBI Taxonomy" id="3121371"/>
    <lineage>
        <taxon>Bacteria</taxon>
        <taxon>Pseudomonadati</taxon>
        <taxon>Bacteroidota</taxon>
        <taxon>Sphingobacteriia</taxon>
        <taxon>Sphingobacteriales</taxon>
        <taxon>Sphingobacteriaceae</taxon>
        <taxon>Pedobacter</taxon>
    </lineage>
</organism>
<evidence type="ECO:0000313" key="3">
    <source>
        <dbReference type="EMBL" id="WEK21214.1"/>
    </source>
</evidence>
<accession>A0AAJ6B8T2</accession>
<gene>
    <name evidence="3" type="ORF">P0Y49_08675</name>
</gene>